<comment type="caution">
    <text evidence="4">The sequence shown here is derived from an EMBL/GenBank/DDBJ whole genome shotgun (WGS) entry which is preliminary data.</text>
</comment>
<dbReference type="Pfam" id="PF13556">
    <property type="entry name" value="HTH_30"/>
    <property type="match status" value="1"/>
</dbReference>
<dbReference type="HOGENOM" id="CLU_037725_0_0_11"/>
<dbReference type="Pfam" id="PF17853">
    <property type="entry name" value="GGDEF_2"/>
    <property type="match status" value="1"/>
</dbReference>
<sequence>MTNTERDDKEAAGGSMMDRLAHKVENPSLSPDMAAKARQLFSISEERMIKNLRWYRNLNTEEREFLNLITLTAIEDYLAWATQPEPVKSREEINADHLFSIAPIETARAISLSNVLEDTRTVVKVISENISLIAPEGKERDYYEAVLYYSREVAFSAASVYAEVAETRSRWMAREEGLVINSLLDHNLDLSLQSRMSIYGWDNGTRFFSVVGRFRSDVHSEIMAGFYQTQAQAAIRKLGVEALMGTHTNSLFMVLVGGNSDDHFHEILDILETLFSREACMCVGPRSYGYEGASHSIRAAYNGYFASAAVMNPSRPIYADDLIAERALFGDVVAFRQLYDVYQSIRDASKNGDLIETLEYYLLEGSSFERTAEAMVIHPNTARYRLRKVTELTGWDPTDPLDAYALRYAVKIGRYEDSLKNQGPLMVPHQSSRSGRSWEENENFTGAISSILQAQSQDSPALDVHIHHPAEASAA</sequence>
<protein>
    <recommendedName>
        <fullName evidence="6">PucR C-terminal helix-turn-helix domain-containing protein</fullName>
    </recommendedName>
</protein>
<evidence type="ECO:0000313" key="5">
    <source>
        <dbReference type="Proteomes" id="UP000004946"/>
    </source>
</evidence>
<dbReference type="InterPro" id="IPR051448">
    <property type="entry name" value="CdaR-like_regulators"/>
</dbReference>
<dbReference type="KEGG" id="pdo:PSDT_1212"/>
<feature type="domain" description="PucR C-terminal helix-turn-helix" evidence="2">
    <location>
        <begin position="354"/>
        <end position="412"/>
    </location>
</feature>
<dbReference type="EMBL" id="AEON01000001">
    <property type="protein sequence ID" value="EFT83377.1"/>
    <property type="molecule type" value="Genomic_DNA"/>
</dbReference>
<dbReference type="RefSeq" id="WP_006290183.1">
    <property type="nucleotide sequence ID" value="NZ_AP012333.1"/>
</dbReference>
<evidence type="ECO:0000259" key="2">
    <source>
        <dbReference type="Pfam" id="PF13556"/>
    </source>
</evidence>
<evidence type="ECO:0000313" key="4">
    <source>
        <dbReference type="EMBL" id="EFT83377.1"/>
    </source>
</evidence>
<feature type="domain" description="CdaR GGDEF-like" evidence="3">
    <location>
        <begin position="191"/>
        <end position="300"/>
    </location>
</feature>
<gene>
    <name evidence="4" type="ORF">HMPREF0620_0382</name>
</gene>
<reference evidence="4 5" key="1">
    <citation type="submission" date="2010-12" db="EMBL/GenBank/DDBJ databases">
        <authorList>
            <person name="Muzny D."/>
            <person name="Qin X."/>
            <person name="Buhay C."/>
            <person name="Dugan-Rocha S."/>
            <person name="Ding Y."/>
            <person name="Chen G."/>
            <person name="Hawes A."/>
            <person name="Holder M."/>
            <person name="Jhangiani S."/>
            <person name="Johnson A."/>
            <person name="Khan Z."/>
            <person name="Li Z."/>
            <person name="Liu W."/>
            <person name="Liu X."/>
            <person name="Perez L."/>
            <person name="Shen H."/>
            <person name="Wang Q."/>
            <person name="Watt J."/>
            <person name="Xi L."/>
            <person name="Xin Y."/>
            <person name="Zhou J."/>
            <person name="Deng J."/>
            <person name="Jiang H."/>
            <person name="Liu Y."/>
            <person name="Qu J."/>
            <person name="Song X.-Z."/>
            <person name="Zhang L."/>
            <person name="Villasana D."/>
            <person name="Johnson A."/>
            <person name="Liu J."/>
            <person name="Liyanage D."/>
            <person name="Lorensuhewa L."/>
            <person name="Robinson T."/>
            <person name="Song A."/>
            <person name="Song B.-B."/>
            <person name="Dinh H."/>
            <person name="Thornton R."/>
            <person name="Coyle M."/>
            <person name="Francisco L."/>
            <person name="Jackson L."/>
            <person name="Javaid M."/>
            <person name="Korchina V."/>
            <person name="Kovar C."/>
            <person name="Mata R."/>
            <person name="Mathew T."/>
            <person name="Ngo R."/>
            <person name="Nguyen L."/>
            <person name="Nguyen N."/>
            <person name="Okwuonu G."/>
            <person name="Ongeri F."/>
            <person name="Pham C."/>
            <person name="Simmons D."/>
            <person name="Wilczek-Boney K."/>
            <person name="Hale W."/>
            <person name="Jakkamsetti A."/>
            <person name="Pham P."/>
            <person name="Ruth R."/>
            <person name="San Lucas F."/>
            <person name="Warren J."/>
            <person name="Zhang J."/>
            <person name="Zhao Z."/>
            <person name="Zhou C."/>
            <person name="Zhu D."/>
            <person name="Lee S."/>
            <person name="Bess C."/>
            <person name="Blankenburg K."/>
            <person name="Forbes L."/>
            <person name="Fu Q."/>
            <person name="Gubbala S."/>
            <person name="Hirani K."/>
            <person name="Jayaseelan J.C."/>
            <person name="Lara F."/>
            <person name="Munidasa M."/>
            <person name="Palculict T."/>
            <person name="Patil S."/>
            <person name="Pu L.-L."/>
            <person name="Saada N."/>
            <person name="Tang L."/>
            <person name="Weissenberger G."/>
            <person name="Zhu Y."/>
            <person name="Hemphill L."/>
            <person name="Shang Y."/>
            <person name="Youmans B."/>
            <person name="Ayvaz T."/>
            <person name="Ross M."/>
            <person name="Santibanez J."/>
            <person name="Aqrawi P."/>
            <person name="Gross S."/>
            <person name="Joshi V."/>
            <person name="Fowler G."/>
            <person name="Nazareth L."/>
            <person name="Reid J."/>
            <person name="Worley K."/>
            <person name="Petrosino J."/>
            <person name="Highlander S."/>
            <person name="Gibbs R."/>
        </authorList>
    </citation>
    <scope>NUCLEOTIDE SEQUENCE [LARGE SCALE GENOMIC DNA]</scope>
    <source>
        <strain evidence="4 5">DSM 10105</strain>
    </source>
</reference>
<dbReference type="InterPro" id="IPR025736">
    <property type="entry name" value="PucR_C-HTH_dom"/>
</dbReference>
<dbReference type="Gene3D" id="1.10.10.2840">
    <property type="entry name" value="PucR C-terminal helix-turn-helix domain"/>
    <property type="match status" value="1"/>
</dbReference>
<dbReference type="PANTHER" id="PTHR33744">
    <property type="entry name" value="CARBOHYDRATE DIACID REGULATOR"/>
    <property type="match status" value="1"/>
</dbReference>
<dbReference type="PATRIC" id="fig|864564.6.peg.1332"/>
<evidence type="ECO:0008006" key="6">
    <source>
        <dbReference type="Google" id="ProtNLM"/>
    </source>
</evidence>
<accession>E6K0P6</accession>
<evidence type="ECO:0000259" key="3">
    <source>
        <dbReference type="Pfam" id="PF17853"/>
    </source>
</evidence>
<dbReference type="Proteomes" id="UP000004946">
    <property type="component" value="Chromosome"/>
</dbReference>
<dbReference type="eggNOG" id="COG2508">
    <property type="taxonomic scope" value="Bacteria"/>
</dbReference>
<evidence type="ECO:0000256" key="1">
    <source>
        <dbReference type="ARBA" id="ARBA00006754"/>
    </source>
</evidence>
<organism evidence="4 5">
    <name type="scientific">Parascardovia denticolens DSM 10105 = JCM 12538</name>
    <dbReference type="NCBI Taxonomy" id="864564"/>
    <lineage>
        <taxon>Bacteria</taxon>
        <taxon>Bacillati</taxon>
        <taxon>Actinomycetota</taxon>
        <taxon>Actinomycetes</taxon>
        <taxon>Bifidobacteriales</taxon>
        <taxon>Bifidobacteriaceae</taxon>
        <taxon>Parascardovia</taxon>
    </lineage>
</organism>
<comment type="similarity">
    <text evidence="1">Belongs to the CdaR family.</text>
</comment>
<proteinExistence type="inferred from homology"/>
<keyword evidence="5" id="KW-1185">Reference proteome</keyword>
<dbReference type="InterPro" id="IPR041522">
    <property type="entry name" value="CdaR_GGDEF"/>
</dbReference>
<dbReference type="InterPro" id="IPR042070">
    <property type="entry name" value="PucR_C-HTH_sf"/>
</dbReference>
<name>E6K0P6_PARDN</name>
<dbReference type="PANTHER" id="PTHR33744:SF7">
    <property type="entry name" value="PUCR FAMILY TRANSCRIPTIONAL REGULATOR"/>
    <property type="match status" value="1"/>
</dbReference>
<dbReference type="AlphaFoldDB" id="E6K0P6"/>